<dbReference type="GO" id="GO:0016868">
    <property type="term" value="F:intramolecular phosphotransferase activity"/>
    <property type="evidence" value="ECO:0007669"/>
    <property type="project" value="InterPro"/>
</dbReference>
<name>A0AAE3HI00_9FIRM</name>
<gene>
    <name evidence="6" type="ORF">NSA47_12255</name>
</gene>
<evidence type="ECO:0000313" key="6">
    <source>
        <dbReference type="EMBL" id="MCR1899750.1"/>
    </source>
</evidence>
<dbReference type="InterPro" id="IPR005835">
    <property type="entry name" value="NTP_transferase_dom"/>
</dbReference>
<evidence type="ECO:0000259" key="5">
    <source>
        <dbReference type="Pfam" id="PF25087"/>
    </source>
</evidence>
<dbReference type="InterPro" id="IPR056729">
    <property type="entry name" value="GMPPB_C"/>
</dbReference>
<dbReference type="CDD" id="cd04181">
    <property type="entry name" value="NTP_transferase"/>
    <property type="match status" value="1"/>
</dbReference>
<dbReference type="Gene3D" id="3.30.310.50">
    <property type="entry name" value="Alpha-D-phosphohexomutase, C-terminal domain"/>
    <property type="match status" value="1"/>
</dbReference>
<dbReference type="Pfam" id="PF00483">
    <property type="entry name" value="NTP_transferase"/>
    <property type="match status" value="1"/>
</dbReference>
<evidence type="ECO:0000259" key="4">
    <source>
        <dbReference type="Pfam" id="PF02878"/>
    </source>
</evidence>
<comment type="similarity">
    <text evidence="2">Belongs to the phosphohexose mutase family.</text>
</comment>
<proteinExistence type="inferred from homology"/>
<dbReference type="InterPro" id="IPR036900">
    <property type="entry name" value="A-D-PHexomutase_C_sf"/>
</dbReference>
<dbReference type="InterPro" id="IPR016055">
    <property type="entry name" value="A-D-PHexomutase_a/b/a-I/II/III"/>
</dbReference>
<dbReference type="RefSeq" id="WP_257532421.1">
    <property type="nucleotide sequence ID" value="NZ_JANKAS010000013.1"/>
</dbReference>
<dbReference type="SUPFAM" id="SSF55957">
    <property type="entry name" value="Phosphoglucomutase, C-terminal domain"/>
    <property type="match status" value="1"/>
</dbReference>
<dbReference type="Gene3D" id="3.90.550.10">
    <property type="entry name" value="Spore Coat Polysaccharide Biosynthesis Protein SpsA, Chain A"/>
    <property type="match status" value="1"/>
</dbReference>
<feature type="domain" description="Nucleotidyl transferase" evidence="3">
    <location>
        <begin position="1"/>
        <end position="223"/>
    </location>
</feature>
<dbReference type="Pfam" id="PF02878">
    <property type="entry name" value="PGM_PMM_I"/>
    <property type="match status" value="1"/>
</dbReference>
<dbReference type="Pfam" id="PF25087">
    <property type="entry name" value="GMPPB_C"/>
    <property type="match status" value="1"/>
</dbReference>
<dbReference type="SUPFAM" id="SSF51161">
    <property type="entry name" value="Trimeric LpxA-like enzymes"/>
    <property type="match status" value="1"/>
</dbReference>
<dbReference type="Gene3D" id="2.160.10.10">
    <property type="entry name" value="Hexapeptide repeat proteins"/>
    <property type="match status" value="1"/>
</dbReference>
<keyword evidence="7" id="KW-1185">Reference proteome</keyword>
<dbReference type="SUPFAM" id="SSF53448">
    <property type="entry name" value="Nucleotide-diphospho-sugar transferases"/>
    <property type="match status" value="1"/>
</dbReference>
<evidence type="ECO:0000256" key="1">
    <source>
        <dbReference type="ARBA" id="ARBA00007274"/>
    </source>
</evidence>
<dbReference type="InterPro" id="IPR050486">
    <property type="entry name" value="Mannose-1P_guanyltransferase"/>
</dbReference>
<evidence type="ECO:0000256" key="2">
    <source>
        <dbReference type="ARBA" id="ARBA00010231"/>
    </source>
</evidence>
<evidence type="ECO:0000313" key="7">
    <source>
        <dbReference type="Proteomes" id="UP001205748"/>
    </source>
</evidence>
<dbReference type="AlphaFoldDB" id="A0AAE3HI00"/>
<accession>A0AAE3HI00</accession>
<dbReference type="InterPro" id="IPR011004">
    <property type="entry name" value="Trimer_LpxA-like_sf"/>
</dbReference>
<dbReference type="SUPFAM" id="SSF53738">
    <property type="entry name" value="Phosphoglucomutase, first 3 domains"/>
    <property type="match status" value="1"/>
</dbReference>
<sequence length="818" mass="92236">MAGGEGTRLRPLTCGLPKPMVPILNKPIMEHIINLLKENGIEDIAVTMAYLPEVIRDYFGDGSQWGVNFTYYIEDTPLGTGGSVKNAQEFLDETFIVISGDALTDINLPKVIEFHKEKKSMATLVLKKEFIPLEYGVIITDQRDRIIRFLEKPSWGEVFSDTINTGIYILEPEIMDYYKKGERFDFSKDLFPKILQDRLPMYGYVAKDYWCDIGDIATYNQSQFDTLQGLVNLPKIYQQYKEIEKGIWVGEGVEYKENVKFIPPVCMGKNSYIEKESSIGPNVVMGENCHVGQGTSIKNSIIWGNCSMGSQVELRGSIICQGSSLGDRSNLYEQSVVGNQVRVLPGATINPNIKIWPHKIIEENTVVDQHLIWGTKASKILFGHRGISGELNVDMTPEFASQLGSALATTLKEKGKVILASDQNKGSQLIKQAITSGILAGGLGVIDVGEGPLPLLRYAIRYFKSPGGVYISGEELQSSKLHIEIMNEKGANVDRNTEKNIENIFNRGDFQRVNNKQMSRVLYQKDFSTAYITQGISLLNSIDKVKERNMNVIVSSPENSILALGSTLLETLGCHVYRIKVDEKEKNHQTIFSHIESQIKKGQGDLGIFIDKKGESLVLFDEEGEKIQKERYQLLADLIALKTGNCKKVVASHTFPEAIEDIAKKYHAEVVRTKSAPSEVLNEILTIEEDNEQLLPYILRYDALWAMGKIIDYLVQENISLRELITEIPEFYYKEEHIPCNWKDKGRVIGKIISQYDEEVLELFEGVKIKEDKGWAIVLPDSEKPLVNIYTQGFSEEYAQELSNDFIEKVKKIIDGEK</sequence>
<feature type="domain" description="Mannose-1-phosphate guanyltransferase C-terminal" evidence="5">
    <location>
        <begin position="262"/>
        <end position="366"/>
    </location>
</feature>
<dbReference type="GO" id="GO:0005975">
    <property type="term" value="P:carbohydrate metabolic process"/>
    <property type="evidence" value="ECO:0007669"/>
    <property type="project" value="InterPro"/>
</dbReference>
<dbReference type="EMBL" id="JANKAS010000013">
    <property type="protein sequence ID" value="MCR1899750.1"/>
    <property type="molecule type" value="Genomic_DNA"/>
</dbReference>
<dbReference type="PANTHER" id="PTHR22572">
    <property type="entry name" value="SUGAR-1-PHOSPHATE GUANYL TRANSFERASE"/>
    <property type="match status" value="1"/>
</dbReference>
<comment type="caution">
    <text evidence="6">The sequence shown here is derived from an EMBL/GenBank/DDBJ whole genome shotgun (WGS) entry which is preliminary data.</text>
</comment>
<organism evidence="6 7">
    <name type="scientific">Irregularibacter muris</name>
    <dbReference type="NCBI Taxonomy" id="1796619"/>
    <lineage>
        <taxon>Bacteria</taxon>
        <taxon>Bacillati</taxon>
        <taxon>Bacillota</taxon>
        <taxon>Clostridia</taxon>
        <taxon>Eubacteriales</taxon>
        <taxon>Eubacteriaceae</taxon>
        <taxon>Irregularibacter</taxon>
    </lineage>
</organism>
<dbReference type="Gene3D" id="3.40.120.10">
    <property type="entry name" value="Alpha-D-Glucose-1,6-Bisphosphate, subunit A, domain 3"/>
    <property type="match status" value="3"/>
</dbReference>
<dbReference type="InterPro" id="IPR029044">
    <property type="entry name" value="Nucleotide-diphossugar_trans"/>
</dbReference>
<comment type="similarity">
    <text evidence="1">Belongs to the transferase hexapeptide repeat family.</text>
</comment>
<protein>
    <submittedName>
        <fullName evidence="6">Sugar phosphate nucleotidyltransferase</fullName>
    </submittedName>
</protein>
<reference evidence="6" key="1">
    <citation type="submission" date="2022-07" db="EMBL/GenBank/DDBJ databases">
        <title>Enhanced cultured diversity of the mouse gut microbiota enables custom-made synthetic communities.</title>
        <authorList>
            <person name="Afrizal A."/>
        </authorList>
    </citation>
    <scope>NUCLEOTIDE SEQUENCE</scope>
    <source>
        <strain evidence="6">DSM 28593</strain>
    </source>
</reference>
<dbReference type="Proteomes" id="UP001205748">
    <property type="component" value="Unassembled WGS sequence"/>
</dbReference>
<dbReference type="InterPro" id="IPR005844">
    <property type="entry name" value="A-D-PHexomutase_a/b/a-I"/>
</dbReference>
<evidence type="ECO:0000259" key="3">
    <source>
        <dbReference type="Pfam" id="PF00483"/>
    </source>
</evidence>
<feature type="domain" description="Alpha-D-phosphohexomutase alpha/beta/alpha" evidence="4">
    <location>
        <begin position="380"/>
        <end position="511"/>
    </location>
</feature>